<dbReference type="InterPro" id="IPR018060">
    <property type="entry name" value="HTH_AraC"/>
</dbReference>
<dbReference type="GO" id="GO:0043565">
    <property type="term" value="F:sequence-specific DNA binding"/>
    <property type="evidence" value="ECO:0007669"/>
    <property type="project" value="InterPro"/>
</dbReference>
<dbReference type="OrthoDB" id="6670788at2"/>
<dbReference type="PROSITE" id="PS01124">
    <property type="entry name" value="HTH_ARAC_FAMILY_2"/>
    <property type="match status" value="1"/>
</dbReference>
<protein>
    <submittedName>
        <fullName evidence="5">AraC family transcriptional regulator</fullName>
    </submittedName>
</protein>
<name>A0A2M9W679_9GAMM</name>
<evidence type="ECO:0000256" key="2">
    <source>
        <dbReference type="ARBA" id="ARBA00023125"/>
    </source>
</evidence>
<dbReference type="PANTHER" id="PTHR47893">
    <property type="entry name" value="REGULATORY PROTEIN PCHR"/>
    <property type="match status" value="1"/>
</dbReference>
<proteinExistence type="predicted"/>
<evidence type="ECO:0000256" key="1">
    <source>
        <dbReference type="ARBA" id="ARBA00023015"/>
    </source>
</evidence>
<dbReference type="PROSITE" id="PS00041">
    <property type="entry name" value="HTH_ARAC_FAMILY_1"/>
    <property type="match status" value="1"/>
</dbReference>
<dbReference type="InterPro" id="IPR053142">
    <property type="entry name" value="PchR_regulatory_protein"/>
</dbReference>
<sequence>MQKPGERHVRQHQLSWDMRMVQSDYWPIHALSESAQPSHNQPLLVLTFGQLGNSRYRECNGREIAFSAGHLTVTSFQASDGERLYRAGERVQQLRLILSAASVRHYFGEQDAEGLLQPQLKRHLFSRFGQATVAQLNQTQDDPLLREIQALSLLALHRHQIQPSVLLPKLHPQMIERLEHARGWMHDHLNETFSLGTLALAAGLSDYQLKTGFQQHFHCTPGAMLLQMRMEHAHHLLEQGFQVAQAAWQVGYQHPRNFSVAFQRYFGRPASAITGRRKQD</sequence>
<dbReference type="Proteomes" id="UP000232062">
    <property type="component" value="Unassembled WGS sequence"/>
</dbReference>
<keyword evidence="6" id="KW-1185">Reference proteome</keyword>
<keyword evidence="2" id="KW-0238">DNA-binding</keyword>
<dbReference type="PANTHER" id="PTHR47893:SF1">
    <property type="entry name" value="REGULATORY PROTEIN PCHR"/>
    <property type="match status" value="1"/>
</dbReference>
<dbReference type="SUPFAM" id="SSF46689">
    <property type="entry name" value="Homeodomain-like"/>
    <property type="match status" value="2"/>
</dbReference>
<dbReference type="AlphaFoldDB" id="A0A2M9W679"/>
<dbReference type="RefSeq" id="WP_100704003.1">
    <property type="nucleotide sequence ID" value="NZ_MLFP01000003.1"/>
</dbReference>
<evidence type="ECO:0000259" key="4">
    <source>
        <dbReference type="PROSITE" id="PS01124"/>
    </source>
</evidence>
<dbReference type="STRING" id="1076549.HA45_04785"/>
<gene>
    <name evidence="5" type="ORF">PRCB_23500</name>
</gene>
<dbReference type="InterPro" id="IPR009057">
    <property type="entry name" value="Homeodomain-like_sf"/>
</dbReference>
<evidence type="ECO:0000256" key="3">
    <source>
        <dbReference type="ARBA" id="ARBA00023163"/>
    </source>
</evidence>
<accession>A0A2M9W679</accession>
<dbReference type="Gene3D" id="1.10.10.60">
    <property type="entry name" value="Homeodomain-like"/>
    <property type="match status" value="1"/>
</dbReference>
<dbReference type="InterPro" id="IPR018062">
    <property type="entry name" value="HTH_AraC-typ_CS"/>
</dbReference>
<dbReference type="EMBL" id="PIQI01000029">
    <property type="protein sequence ID" value="PJZ03042.1"/>
    <property type="molecule type" value="Genomic_DNA"/>
</dbReference>
<reference evidence="5 6" key="1">
    <citation type="submission" date="2017-11" db="EMBL/GenBank/DDBJ databases">
        <title>The genome sequence of Pantoea rodasii DSM 26611.</title>
        <authorList>
            <person name="Gao J."/>
            <person name="Mao X."/>
            <person name="Sun J."/>
        </authorList>
    </citation>
    <scope>NUCLEOTIDE SEQUENCE [LARGE SCALE GENOMIC DNA]</scope>
    <source>
        <strain evidence="5 6">DSM 26611</strain>
    </source>
</reference>
<keyword evidence="3" id="KW-0804">Transcription</keyword>
<dbReference type="Pfam" id="PF12833">
    <property type="entry name" value="HTH_18"/>
    <property type="match status" value="1"/>
</dbReference>
<evidence type="ECO:0000313" key="5">
    <source>
        <dbReference type="EMBL" id="PJZ03042.1"/>
    </source>
</evidence>
<evidence type="ECO:0000313" key="6">
    <source>
        <dbReference type="Proteomes" id="UP000232062"/>
    </source>
</evidence>
<organism evidence="5 6">
    <name type="scientific">Pantoea rodasii</name>
    <dbReference type="NCBI Taxonomy" id="1076549"/>
    <lineage>
        <taxon>Bacteria</taxon>
        <taxon>Pseudomonadati</taxon>
        <taxon>Pseudomonadota</taxon>
        <taxon>Gammaproteobacteria</taxon>
        <taxon>Enterobacterales</taxon>
        <taxon>Erwiniaceae</taxon>
        <taxon>Pantoea</taxon>
    </lineage>
</organism>
<comment type="caution">
    <text evidence="5">The sequence shown here is derived from an EMBL/GenBank/DDBJ whole genome shotgun (WGS) entry which is preliminary data.</text>
</comment>
<dbReference type="SMART" id="SM00342">
    <property type="entry name" value="HTH_ARAC"/>
    <property type="match status" value="1"/>
</dbReference>
<dbReference type="GO" id="GO:0003700">
    <property type="term" value="F:DNA-binding transcription factor activity"/>
    <property type="evidence" value="ECO:0007669"/>
    <property type="project" value="InterPro"/>
</dbReference>
<keyword evidence="1" id="KW-0805">Transcription regulation</keyword>
<feature type="domain" description="HTH araC/xylS-type" evidence="4">
    <location>
        <begin position="179"/>
        <end position="276"/>
    </location>
</feature>